<dbReference type="AlphaFoldDB" id="A0A2R2MTV8"/>
<dbReference type="KEGG" id="lak:112042696"/>
<protein>
    <submittedName>
        <fullName evidence="4">Uncharacterized protein LOC112042696</fullName>
    </submittedName>
</protein>
<accession>A0A2R2MTV8</accession>
<dbReference type="RefSeq" id="XP_023933457.1">
    <property type="nucleotide sequence ID" value="XM_024077689.1"/>
</dbReference>
<reference evidence="4" key="1">
    <citation type="submission" date="2025-08" db="UniProtKB">
        <authorList>
            <consortium name="RefSeq"/>
        </authorList>
    </citation>
    <scope>IDENTIFICATION</scope>
    <source>
        <tissue evidence="4">Gonads</tissue>
    </source>
</reference>
<keyword evidence="3" id="KW-1185">Reference proteome</keyword>
<gene>
    <name evidence="4" type="primary">LOC112042696</name>
</gene>
<evidence type="ECO:0000256" key="1">
    <source>
        <dbReference type="SAM" id="MobiDB-lite"/>
    </source>
</evidence>
<organism evidence="3 4">
    <name type="scientific">Lingula anatina</name>
    <name type="common">Brachiopod</name>
    <name type="synonym">Lingula unguis</name>
    <dbReference type="NCBI Taxonomy" id="7574"/>
    <lineage>
        <taxon>Eukaryota</taxon>
        <taxon>Metazoa</taxon>
        <taxon>Spiralia</taxon>
        <taxon>Lophotrochozoa</taxon>
        <taxon>Brachiopoda</taxon>
        <taxon>Linguliformea</taxon>
        <taxon>Lingulata</taxon>
        <taxon>Lingulida</taxon>
        <taxon>Linguloidea</taxon>
        <taxon>Lingulidae</taxon>
        <taxon>Lingula</taxon>
    </lineage>
</organism>
<feature type="transmembrane region" description="Helical" evidence="2">
    <location>
        <begin position="119"/>
        <end position="142"/>
    </location>
</feature>
<feature type="region of interest" description="Disordered" evidence="1">
    <location>
        <begin position="24"/>
        <end position="45"/>
    </location>
</feature>
<keyword evidence="2" id="KW-1133">Transmembrane helix</keyword>
<keyword evidence="2" id="KW-0812">Transmembrane</keyword>
<evidence type="ECO:0000256" key="2">
    <source>
        <dbReference type="SAM" id="Phobius"/>
    </source>
</evidence>
<evidence type="ECO:0000313" key="3">
    <source>
        <dbReference type="Proteomes" id="UP000085678"/>
    </source>
</evidence>
<dbReference type="InParanoid" id="A0A2R2MTV8"/>
<feature type="compositionally biased region" description="Polar residues" evidence="1">
    <location>
        <begin position="33"/>
        <end position="45"/>
    </location>
</feature>
<name>A0A2R2MTV8_LINAN</name>
<dbReference type="Proteomes" id="UP000085678">
    <property type="component" value="Unplaced"/>
</dbReference>
<dbReference type="GeneID" id="112042696"/>
<sequence length="167" mass="17561">MTSPEDDTWQRHYNITCLNVTSFQQTTSSPQSGATGENDTVSPTASYHSATGTSLGTAKYIANFTLSPISVVTGESETVSPTASYPSATGTLLGTAKNADNIKSESGIDSNKPSQQMDVIIGVTVPVIVLLCLAAIIGLLWCMKKKSRRVRAEDGQAAKSAEKENGS</sequence>
<keyword evidence="2" id="KW-0472">Membrane</keyword>
<proteinExistence type="predicted"/>
<evidence type="ECO:0000313" key="4">
    <source>
        <dbReference type="RefSeq" id="XP_023933457.1"/>
    </source>
</evidence>